<feature type="transmembrane region" description="Helical" evidence="6">
    <location>
        <begin position="592"/>
        <end position="620"/>
    </location>
</feature>
<sequence length="666" mass="70549">MAYFEQLVLNGLLMGAIYALAAVAYTLVYGVVKMVNFAFGELFMLGGFLTATLMLDKVTLFGTDIAMPGLGFGTAAALAMAMVAALGGLIDQVAYKPLRSAPRLAPLITSIAVSVVLQSLAQAAWGPGSMLFPAMPFEHVPAIPLGPDLLIEGTEWVVMLAALLAMLGVHLFVHRTPMGSAMRAAAIDPMAASLVGIPVNRVIGAAFMIGSALAALAGLLYAQTFQFTSATMGFLPGLKALTAAVLGGIGSVPGAALGGLLLGLIESLAAGYLPEGAVYQDVVSFVLLILLLLFRPQGLLGKKEMNSAAPGSLTSGRGLQPGRVMAAVLGGFDRLFTTPALQKPQARLLLLGAAIALGFVVRSDYWLGIFVMVLIYGLLATGLNVVVGFAGLLDLGFVAFWAIGAYFTSILFIDVIQQGWGLDTSAWWWLLYPNLLVGGLVAGLAAMLIGYPTLRVRGDYLAIMTLGFGEIIRIVATNWVSFTNGPMGLRGIPSPQWFGWVLDTPRSQYFFALALAVLLILFVSRLARSYVGRAWVALREDEHAAEAMGISGTRYKLMAYACSGFVGGVVGVFFAHFMRFISPANFTLFENILILLLVVLGGLGTLAGPFLGAAVWLLFLQLSMHIPLVTQFPELRFALLGILLIVLVLYRPDGLAGKARSRLTMG</sequence>
<feature type="transmembrane region" description="Helical" evidence="6">
    <location>
        <begin position="397"/>
        <end position="420"/>
    </location>
</feature>
<dbReference type="EMBL" id="BSPB01000009">
    <property type="protein sequence ID" value="GLS14170.1"/>
    <property type="molecule type" value="Genomic_DNA"/>
</dbReference>
<organism evidence="7 8">
    <name type="scientific">Hydrogenophaga electricum</name>
    <dbReference type="NCBI Taxonomy" id="1230953"/>
    <lineage>
        <taxon>Bacteria</taxon>
        <taxon>Pseudomonadati</taxon>
        <taxon>Pseudomonadota</taxon>
        <taxon>Betaproteobacteria</taxon>
        <taxon>Burkholderiales</taxon>
        <taxon>Comamonadaceae</taxon>
        <taxon>Hydrogenophaga</taxon>
    </lineage>
</organism>
<evidence type="ECO:0000256" key="6">
    <source>
        <dbReference type="SAM" id="Phobius"/>
    </source>
</evidence>
<dbReference type="InterPro" id="IPR001851">
    <property type="entry name" value="ABC_transp_permease"/>
</dbReference>
<dbReference type="InterPro" id="IPR043428">
    <property type="entry name" value="LivM-like"/>
</dbReference>
<feature type="transmembrane region" description="Helical" evidence="6">
    <location>
        <begin position="426"/>
        <end position="448"/>
    </location>
</feature>
<feature type="transmembrane region" description="Helical" evidence="6">
    <location>
        <begin position="243"/>
        <end position="265"/>
    </location>
</feature>
<protein>
    <submittedName>
        <fullName evidence="7">ABC transporter permease</fullName>
    </submittedName>
</protein>
<evidence type="ECO:0000313" key="8">
    <source>
        <dbReference type="Proteomes" id="UP001156903"/>
    </source>
</evidence>
<dbReference type="Pfam" id="PF02653">
    <property type="entry name" value="BPD_transp_2"/>
    <property type="match status" value="2"/>
</dbReference>
<evidence type="ECO:0000256" key="5">
    <source>
        <dbReference type="ARBA" id="ARBA00023136"/>
    </source>
</evidence>
<feature type="transmembrane region" description="Helical" evidence="6">
    <location>
        <begin position="203"/>
        <end position="222"/>
    </location>
</feature>
<feature type="transmembrane region" description="Helical" evidence="6">
    <location>
        <begin position="367"/>
        <end position="390"/>
    </location>
</feature>
<evidence type="ECO:0000256" key="2">
    <source>
        <dbReference type="ARBA" id="ARBA00022475"/>
    </source>
</evidence>
<feature type="transmembrane region" description="Helical" evidence="6">
    <location>
        <begin position="75"/>
        <end position="95"/>
    </location>
</feature>
<gene>
    <name evidence="7" type="ORF">GCM10007935_16010</name>
</gene>
<evidence type="ECO:0000256" key="4">
    <source>
        <dbReference type="ARBA" id="ARBA00022989"/>
    </source>
</evidence>
<feature type="transmembrane region" description="Helical" evidence="6">
    <location>
        <begin position="460"/>
        <end position="480"/>
    </location>
</feature>
<evidence type="ECO:0000313" key="7">
    <source>
        <dbReference type="EMBL" id="GLS14170.1"/>
    </source>
</evidence>
<keyword evidence="4 6" id="KW-1133">Transmembrane helix</keyword>
<comment type="caution">
    <text evidence="7">The sequence shown here is derived from an EMBL/GenBank/DDBJ whole genome shotgun (WGS) entry which is preliminary data.</text>
</comment>
<feature type="transmembrane region" description="Helical" evidence="6">
    <location>
        <begin position="277"/>
        <end position="294"/>
    </location>
</feature>
<keyword evidence="3 6" id="KW-0812">Transmembrane</keyword>
<dbReference type="Proteomes" id="UP001156903">
    <property type="component" value="Unassembled WGS sequence"/>
</dbReference>
<reference evidence="8" key="1">
    <citation type="journal article" date="2019" name="Int. J. Syst. Evol. Microbiol.">
        <title>The Global Catalogue of Microorganisms (GCM) 10K type strain sequencing project: providing services to taxonomists for standard genome sequencing and annotation.</title>
        <authorList>
            <consortium name="The Broad Institute Genomics Platform"/>
            <consortium name="The Broad Institute Genome Sequencing Center for Infectious Disease"/>
            <person name="Wu L."/>
            <person name="Ma J."/>
        </authorList>
    </citation>
    <scope>NUCLEOTIDE SEQUENCE [LARGE SCALE GENOMIC DNA]</scope>
    <source>
        <strain evidence="8">NBRC 109341</strain>
    </source>
</reference>
<feature type="transmembrane region" description="Helical" evidence="6">
    <location>
        <begin position="156"/>
        <end position="173"/>
    </location>
</feature>
<evidence type="ECO:0000256" key="1">
    <source>
        <dbReference type="ARBA" id="ARBA00004651"/>
    </source>
</evidence>
<feature type="transmembrane region" description="Helical" evidence="6">
    <location>
        <begin position="509"/>
        <end position="527"/>
    </location>
</feature>
<accession>A0ABQ6C5W3</accession>
<dbReference type="CDD" id="cd06582">
    <property type="entry name" value="TM_PBP1_LivH_like"/>
    <property type="match status" value="1"/>
</dbReference>
<feature type="transmembrane region" description="Helical" evidence="6">
    <location>
        <begin position="107"/>
        <end position="125"/>
    </location>
</feature>
<dbReference type="CDD" id="cd06581">
    <property type="entry name" value="TM_PBP1_LivM_like"/>
    <property type="match status" value="1"/>
</dbReference>
<feature type="transmembrane region" description="Helical" evidence="6">
    <location>
        <begin position="12"/>
        <end position="32"/>
    </location>
</feature>
<evidence type="ECO:0000256" key="3">
    <source>
        <dbReference type="ARBA" id="ARBA00022692"/>
    </source>
</evidence>
<dbReference type="PANTHER" id="PTHR30482">
    <property type="entry name" value="HIGH-AFFINITY BRANCHED-CHAIN AMINO ACID TRANSPORT SYSTEM PERMEASE"/>
    <property type="match status" value="1"/>
</dbReference>
<proteinExistence type="predicted"/>
<keyword evidence="2" id="KW-1003">Cell membrane</keyword>
<keyword evidence="8" id="KW-1185">Reference proteome</keyword>
<comment type="subcellular location">
    <subcellularLocation>
        <location evidence="1">Cell membrane</location>
        <topology evidence="1">Multi-pass membrane protein</topology>
    </subcellularLocation>
</comment>
<dbReference type="PANTHER" id="PTHR30482:SF10">
    <property type="entry name" value="HIGH-AFFINITY BRANCHED-CHAIN AMINO ACID TRANSPORT PROTEIN BRAE"/>
    <property type="match status" value="1"/>
</dbReference>
<feature type="transmembrane region" description="Helical" evidence="6">
    <location>
        <begin position="37"/>
        <end position="55"/>
    </location>
</feature>
<feature type="transmembrane region" description="Helical" evidence="6">
    <location>
        <begin position="632"/>
        <end position="650"/>
    </location>
</feature>
<feature type="transmembrane region" description="Helical" evidence="6">
    <location>
        <begin position="557"/>
        <end position="580"/>
    </location>
</feature>
<name>A0ABQ6C5W3_9BURK</name>
<keyword evidence="5 6" id="KW-0472">Membrane</keyword>
<dbReference type="RefSeq" id="WP_284307350.1">
    <property type="nucleotide sequence ID" value="NZ_BSPB01000009.1"/>
</dbReference>